<dbReference type="PROSITE" id="PS50093">
    <property type="entry name" value="PKD"/>
    <property type="match status" value="2"/>
</dbReference>
<gene>
    <name evidence="3" type="ORF">FK004_02810</name>
</gene>
<dbReference type="SUPFAM" id="SSF49299">
    <property type="entry name" value="PKD domain"/>
    <property type="match status" value="4"/>
</dbReference>
<evidence type="ECO:0000259" key="2">
    <source>
        <dbReference type="PROSITE" id="PS50093"/>
    </source>
</evidence>
<keyword evidence="1" id="KW-0732">Signal</keyword>
<dbReference type="Pfam" id="PF18911">
    <property type="entry name" value="PKD_4"/>
    <property type="match status" value="3"/>
</dbReference>
<feature type="chain" id="PRO_5015565260" description="PKD domain-containing protein" evidence="1">
    <location>
        <begin position="31"/>
        <end position="1614"/>
    </location>
</feature>
<dbReference type="Gene3D" id="2.60.40.10">
    <property type="entry name" value="Immunoglobulins"/>
    <property type="match status" value="4"/>
</dbReference>
<evidence type="ECO:0000313" key="3">
    <source>
        <dbReference type="EMBL" id="AWG24226.1"/>
    </source>
</evidence>
<keyword evidence="4" id="KW-1185">Reference proteome</keyword>
<feature type="domain" description="PKD" evidence="2">
    <location>
        <begin position="1032"/>
        <end position="1086"/>
    </location>
</feature>
<dbReference type="RefSeq" id="WP_108735878.1">
    <property type="nucleotide sequence ID" value="NZ_CP020919.1"/>
</dbReference>
<dbReference type="InterPro" id="IPR022409">
    <property type="entry name" value="PKD/Chitinase_dom"/>
</dbReference>
<dbReference type="OrthoDB" id="8913664at2"/>
<proteinExistence type="predicted"/>
<organism evidence="3 4">
    <name type="scientific">Flavobacterium kingsejongi</name>
    <dbReference type="NCBI Taxonomy" id="1678728"/>
    <lineage>
        <taxon>Bacteria</taxon>
        <taxon>Pseudomonadati</taxon>
        <taxon>Bacteroidota</taxon>
        <taxon>Flavobacteriia</taxon>
        <taxon>Flavobacteriales</taxon>
        <taxon>Flavobacteriaceae</taxon>
        <taxon>Flavobacterium</taxon>
    </lineage>
</organism>
<reference evidence="3 4" key="1">
    <citation type="submission" date="2017-04" db="EMBL/GenBank/DDBJ databases">
        <title>Complete genome sequence of Flavobacterium kingsejong AJ004.</title>
        <authorList>
            <person name="Lee P.C."/>
        </authorList>
    </citation>
    <scope>NUCLEOTIDE SEQUENCE [LARGE SCALE GENOMIC DNA]</scope>
    <source>
        <strain evidence="3 4">AJ004</strain>
    </source>
</reference>
<feature type="signal peptide" evidence="1">
    <location>
        <begin position="1"/>
        <end position="30"/>
    </location>
</feature>
<dbReference type="InterPro" id="IPR000601">
    <property type="entry name" value="PKD_dom"/>
</dbReference>
<dbReference type="Proteomes" id="UP000244677">
    <property type="component" value="Chromosome"/>
</dbReference>
<dbReference type="InterPro" id="IPR013783">
    <property type="entry name" value="Ig-like_fold"/>
</dbReference>
<feature type="domain" description="PKD" evidence="2">
    <location>
        <begin position="173"/>
        <end position="226"/>
    </location>
</feature>
<dbReference type="KEGG" id="fki:FK004_02810"/>
<dbReference type="CDD" id="cd00146">
    <property type="entry name" value="PKD"/>
    <property type="match status" value="2"/>
</dbReference>
<dbReference type="SMART" id="SM00089">
    <property type="entry name" value="PKD"/>
    <property type="match status" value="3"/>
</dbReference>
<evidence type="ECO:0000313" key="4">
    <source>
        <dbReference type="Proteomes" id="UP000244677"/>
    </source>
</evidence>
<protein>
    <recommendedName>
        <fullName evidence="2">PKD domain-containing protein</fullName>
    </recommendedName>
</protein>
<dbReference type="EMBL" id="CP020919">
    <property type="protein sequence ID" value="AWG24226.1"/>
    <property type="molecule type" value="Genomic_DNA"/>
</dbReference>
<accession>A0A2S1LL30</accession>
<name>A0A2S1LL30_9FLAO</name>
<sequence>MKQIYLTRKRKLFLLLQCLCWLLFSSVLHAQNPIHLSWNSETGCQVYEDREKGYDELILDGICVRVCENTSVTYTLNGTDPGWQSPTWQVAGGVITAQAGNTCTVKWGLAGTGAVTATVNTPTGIQHVKTICIEIINGPRASFGLFPNLDAKTGSVCRDEILFFTNTSSPNGGSDLISYYWDFGDNTFSSAFEPSHTYTAEGNYTVTLTVRNACNCVSVRTMKIRVLSPSFEIICPGVVCEGERATYSLSDEAKELCGEFIWSVKGGTIVGDPHSFEITVDWDQVDESGFGYVTFDPKGCKTKCYTPTTIKIPVIKNKGTIKGETVVCEGQPYHYTLPQWPDTNFIWTLIDNGTGATMVITDQRNEVIIRTEHPGDIELRAVYKNELLNCGGTASLRISVLPVAYVNGPLEMCEGQQGVYSISGGYYANWVLNGPNTNLTGSGTSFSANFQFPGSYTLQVSSSDFCKPSVIVINVGALPAMPPAITGPLQMCPDTPLQYSITGNAPGVITRWEAVNGEIVGSSTGNEVTVIFNGAATSPFVLNTWNESTNSPYCRSLVRSTVIGRLVVPTVVTGNQAVCPSSYESYSVGYTAGDQYTWSIASNLGSISSGNGTPTVQVLWNQVTTTQVVDLQLTIRKCGKNYTTVYPVKILASPVFTITAPQLICRGENYAPVVSSSPALTSWQSITWDFGDGTIITNVVNPVHLYTQLNGNDTNYTVTVTVVGANGCTSTVTTTRQITVMPSPVALITPGNDFAFCTQGEINDLLTATIQTGYGSVSGIEWYYNNTLIPGTSGVYSYAPTNFGKYYAIVRNTNNCQTKTNEVNIIQSCGTSPGCTISPAPQVNVSLINNCGTITASGSFNGSPIGVSWSQSPNMTAGPQTNTSAQFTVTKAGNYSVFYFVTYTGTNGEPCTVFRQANVIVPYIPDVKYNVSCGATPGTYAVTLLDASNFYTGTSIQNWQFIVDGNTVSNGGNNQHTLSLTPGLHTVELRISGGGAPACSKTITVDLQAFPTANFSFVDYTCLDAGVHFSVANQPGMTYLWEFGDGSSNTQQNPDKKFATGGIKNVKLTVTNKYGCSTSMTKTVNVRFMSIEGYLNTPARACKGGVITLQYVNQGTVTPQNFYWMQGQTLLGTTSTGTFPVTQSGNYWVIAEDQYGCKKTNISGVNAVFASAPSVVFTGPNAVCAGQYFELSANAGPNITYIWQLNGATIPGTTLPKLAQILYYPGTYTYTVIATGSDGNGGFCSTAVSHTVTVYDVPGQPQLSFTMDNCNRYRIKLEATGSGPGTYTWSNGMQGSEIFVTEGGPYQVRFTNPSGCSTTAQFEVPKNPENYLWIFPSGCYVFCYKQSTNILIGPAASFPYWEWTLNGNIASSGSGAVAPYMVSNPGTYTLALDNGLCEKRSKPMDVILKDCQRCLFEVEIKDITVDSKPFCHYVVHMNIYNPYGYDIVVNLSAPGTGIFQPGSLLVQPGNNPYSVNFIPTTGFMGGSVNMVFEAELKKSELCQSTRKVNFPALCYSSRPVEVTEGDVVTDFDELMIVPNPVKSDTELRYHYAGKDVPQRTIEIYSIMGYLLESYSPKDAVGVWKVNLSRYPSGQYIVVMKENGVIKIQKNLAKN</sequence>
<dbReference type="InterPro" id="IPR035986">
    <property type="entry name" value="PKD_dom_sf"/>
</dbReference>
<evidence type="ECO:0000256" key="1">
    <source>
        <dbReference type="SAM" id="SignalP"/>
    </source>
</evidence>